<dbReference type="GO" id="GO:0009231">
    <property type="term" value="P:riboflavin biosynthetic process"/>
    <property type="evidence" value="ECO:0007669"/>
    <property type="project" value="UniProtKB-UniPathway"/>
</dbReference>
<dbReference type="EMBL" id="RBIM01000001">
    <property type="protein sequence ID" value="RKR03724.1"/>
    <property type="molecule type" value="Genomic_DNA"/>
</dbReference>
<dbReference type="GO" id="GO:0008270">
    <property type="term" value="F:zinc ion binding"/>
    <property type="evidence" value="ECO:0007669"/>
    <property type="project" value="InterPro"/>
</dbReference>
<comment type="pathway">
    <text evidence="1">Cofactor biosynthesis; riboflavin biosynthesis; 5-amino-6-(D-ribitylamino)uracil from GTP: step 2/4.</text>
</comment>
<gene>
    <name evidence="7" type="ORF">C7435_0162</name>
</gene>
<organism evidence="7 8">
    <name type="scientific">Maricaulis maris</name>
    <dbReference type="NCBI Taxonomy" id="74318"/>
    <lineage>
        <taxon>Bacteria</taxon>
        <taxon>Pseudomonadati</taxon>
        <taxon>Pseudomonadota</taxon>
        <taxon>Alphaproteobacteria</taxon>
        <taxon>Maricaulales</taxon>
        <taxon>Maricaulaceae</taxon>
        <taxon>Maricaulis</taxon>
    </lineage>
</organism>
<evidence type="ECO:0000256" key="4">
    <source>
        <dbReference type="ARBA" id="ARBA00022723"/>
    </source>
</evidence>
<sequence length="207" mass="21449">MTALDDARYMGLALALARARQGHTAPNPAVGCVLVKNGRILATGATQDGGRPHAERVALDAAGAAAQGATAYVTLEPCAHHGQTPPCADALIAAAVSRVVIACLDRFPQVAGRGIARLEAAGIAVDTGLGGTAAGQLYAGFFSRVETGRPEIRVDARLRGYDATLTATTPHEAESELKAHGEAGRNRIRIAPEHPLAGRDWPTAHDR</sequence>
<dbReference type="PROSITE" id="PS00903">
    <property type="entry name" value="CYT_DCMP_DEAMINASES_1"/>
    <property type="match status" value="1"/>
</dbReference>
<dbReference type="Proteomes" id="UP000273675">
    <property type="component" value="Unassembled WGS sequence"/>
</dbReference>
<comment type="caution">
    <text evidence="7">The sequence shown here is derived from an EMBL/GenBank/DDBJ whole genome shotgun (WGS) entry which is preliminary data.</text>
</comment>
<protein>
    <recommendedName>
        <fullName evidence="2">diaminohydroxyphosphoribosylaminopyrimidine deaminase</fullName>
        <ecNumber evidence="2">3.5.4.26</ecNumber>
    </recommendedName>
</protein>
<dbReference type="UniPathway" id="UPA00275">
    <property type="reaction ID" value="UER00401"/>
</dbReference>
<dbReference type="Pfam" id="PF00383">
    <property type="entry name" value="dCMP_cyt_deam_1"/>
    <property type="match status" value="1"/>
</dbReference>
<keyword evidence="4" id="KW-0479">Metal-binding</keyword>
<accession>A0A495DLD4</accession>
<dbReference type="GO" id="GO:0008835">
    <property type="term" value="F:diaminohydroxyphosphoribosylaminopyrimidine deaminase activity"/>
    <property type="evidence" value="ECO:0007669"/>
    <property type="project" value="UniProtKB-EC"/>
</dbReference>
<dbReference type="PANTHER" id="PTHR11079">
    <property type="entry name" value="CYTOSINE DEAMINASE FAMILY MEMBER"/>
    <property type="match status" value="1"/>
</dbReference>
<dbReference type="RefSeq" id="WP_121209663.1">
    <property type="nucleotide sequence ID" value="NZ_RBIM01000001.1"/>
</dbReference>
<reference evidence="7 8" key="1">
    <citation type="submission" date="2018-10" db="EMBL/GenBank/DDBJ databases">
        <title>Genomic Encyclopedia of Type Strains, Phase IV (KMG-IV): sequencing the most valuable type-strain genomes for metagenomic binning, comparative biology and taxonomic classification.</title>
        <authorList>
            <person name="Goeker M."/>
        </authorList>
    </citation>
    <scope>NUCLEOTIDE SEQUENCE [LARGE SCALE GENOMIC DNA]</scope>
    <source>
        <strain evidence="7 8">DSM 4734</strain>
    </source>
</reference>
<name>A0A495DLD4_9PROT</name>
<evidence type="ECO:0000259" key="6">
    <source>
        <dbReference type="PROSITE" id="PS51747"/>
    </source>
</evidence>
<keyword evidence="3" id="KW-0686">Riboflavin biosynthesis</keyword>
<evidence type="ECO:0000313" key="7">
    <source>
        <dbReference type="EMBL" id="RKR03724.1"/>
    </source>
</evidence>
<proteinExistence type="predicted"/>
<dbReference type="Gene3D" id="3.40.140.10">
    <property type="entry name" value="Cytidine Deaminase, domain 2"/>
    <property type="match status" value="1"/>
</dbReference>
<evidence type="ECO:0000313" key="8">
    <source>
        <dbReference type="Proteomes" id="UP000273675"/>
    </source>
</evidence>
<evidence type="ECO:0000256" key="5">
    <source>
        <dbReference type="ARBA" id="ARBA00022833"/>
    </source>
</evidence>
<keyword evidence="5" id="KW-0862">Zinc</keyword>
<dbReference type="InterPro" id="IPR016193">
    <property type="entry name" value="Cytidine_deaminase-like"/>
</dbReference>
<dbReference type="InterPro" id="IPR002125">
    <property type="entry name" value="CMP_dCMP_dom"/>
</dbReference>
<evidence type="ECO:0000256" key="3">
    <source>
        <dbReference type="ARBA" id="ARBA00022619"/>
    </source>
</evidence>
<dbReference type="CDD" id="cd01284">
    <property type="entry name" value="Riboflavin_deaminase-reductase"/>
    <property type="match status" value="1"/>
</dbReference>
<dbReference type="InterPro" id="IPR016192">
    <property type="entry name" value="APOBEC/CMP_deaminase_Zn-bd"/>
</dbReference>
<evidence type="ECO:0000256" key="2">
    <source>
        <dbReference type="ARBA" id="ARBA00012766"/>
    </source>
</evidence>
<dbReference type="SUPFAM" id="SSF53927">
    <property type="entry name" value="Cytidine deaminase-like"/>
    <property type="match status" value="1"/>
</dbReference>
<dbReference type="PROSITE" id="PS51747">
    <property type="entry name" value="CYT_DCMP_DEAMINASES_2"/>
    <property type="match status" value="1"/>
</dbReference>
<dbReference type="OrthoDB" id="9800865at2"/>
<dbReference type="InterPro" id="IPR004794">
    <property type="entry name" value="Eubact_RibD"/>
</dbReference>
<dbReference type="AlphaFoldDB" id="A0A495DLD4"/>
<feature type="domain" description="CMP/dCMP-type deaminase" evidence="6">
    <location>
        <begin position="4"/>
        <end position="126"/>
    </location>
</feature>
<evidence type="ECO:0000256" key="1">
    <source>
        <dbReference type="ARBA" id="ARBA00004882"/>
    </source>
</evidence>
<dbReference type="EC" id="3.5.4.26" evidence="2"/>
<dbReference type="PANTHER" id="PTHR11079:SF162">
    <property type="entry name" value="RIBOFLAVIN BIOSYNTHESIS PROTEIN PYRD, CHLOROPLASTIC"/>
    <property type="match status" value="1"/>
</dbReference>
<dbReference type="NCBIfam" id="TIGR00326">
    <property type="entry name" value="eubact_ribD"/>
    <property type="match status" value="1"/>
</dbReference>